<keyword evidence="3" id="KW-1185">Reference proteome</keyword>
<evidence type="ECO:0000259" key="1">
    <source>
        <dbReference type="Pfam" id="PF07734"/>
    </source>
</evidence>
<sequence length="449" mass="51821">MRTRMCDLPSKLVGEKILTKVPITSLGQVRSTCKLWDGLSKDWILGKEAASRTQQFLGFMTMDSKVCSLRFNLRSKDGEQEQEEAQEGEEAVDVSVKQVDILNQVEISKVYQCEGLLLCVAKDNSRLVAWNPYLGQTRTIEPRKSFHKRDVYALGFDKKTRNHKILRYLDYQEGKEHLFAFEFYDFGSNSWRLVEVRPDWEVASGHRGVSLKGDTYFFAQEKIGRDFFDPTFRSSRSSVYSRGFGRVLDCDDFLLCFDFTREKMGPRLPLPFHTLPPLGEIVSLSCVREEQLAVLFQHGGEEEIREELDVWVTTRIDPEDVSWTKFLTFDMRPQARLGVGQLHKHPSFFIDEQEKVAVVFDVMEFSNKDNQPSYHTAFVFGQDGYFKPVLLGEAPNIYTGRFSTWKMYCPPIVCSSSYLPSLVQIKLNNPRKRKERLVILHSFLASLTS</sequence>
<protein>
    <recommendedName>
        <fullName evidence="1">F-box associated beta-propeller type 1 domain-containing protein</fullName>
    </recommendedName>
</protein>
<comment type="caution">
    <text evidence="2">The sequence shown here is derived from an EMBL/GenBank/DDBJ whole genome shotgun (WGS) entry which is preliminary data.</text>
</comment>
<dbReference type="InterPro" id="IPR006527">
    <property type="entry name" value="F-box-assoc_dom_typ1"/>
</dbReference>
<dbReference type="SUPFAM" id="SSF81383">
    <property type="entry name" value="F-box domain"/>
    <property type="match status" value="1"/>
</dbReference>
<dbReference type="PANTHER" id="PTHR31672:SF10">
    <property type="entry name" value="F-BOX DOMAIN-CONTAINING PROTEIN"/>
    <property type="match status" value="1"/>
</dbReference>
<dbReference type="AlphaFoldDB" id="A0A6D2K5Z8"/>
<gene>
    <name evidence="2" type="ORF">MERR_LOCUS35510</name>
</gene>
<evidence type="ECO:0000313" key="2">
    <source>
        <dbReference type="EMBL" id="CAA7048275.1"/>
    </source>
</evidence>
<dbReference type="EMBL" id="CACVBM020001385">
    <property type="protein sequence ID" value="CAA7048275.1"/>
    <property type="molecule type" value="Genomic_DNA"/>
</dbReference>
<dbReference type="SUPFAM" id="SSF50965">
    <property type="entry name" value="Galactose oxidase, central domain"/>
    <property type="match status" value="1"/>
</dbReference>
<dbReference type="Proteomes" id="UP000467841">
    <property type="component" value="Unassembled WGS sequence"/>
</dbReference>
<dbReference type="InterPro" id="IPR036047">
    <property type="entry name" value="F-box-like_dom_sf"/>
</dbReference>
<dbReference type="PANTHER" id="PTHR31672">
    <property type="entry name" value="BNACNNG10540D PROTEIN"/>
    <property type="match status" value="1"/>
</dbReference>
<proteinExistence type="predicted"/>
<feature type="domain" description="F-box associated beta-propeller type 1" evidence="1">
    <location>
        <begin position="58"/>
        <end position="425"/>
    </location>
</feature>
<dbReference type="InterPro" id="IPR017451">
    <property type="entry name" value="F-box-assoc_interact_dom"/>
</dbReference>
<organism evidence="2 3">
    <name type="scientific">Microthlaspi erraticum</name>
    <dbReference type="NCBI Taxonomy" id="1685480"/>
    <lineage>
        <taxon>Eukaryota</taxon>
        <taxon>Viridiplantae</taxon>
        <taxon>Streptophyta</taxon>
        <taxon>Embryophyta</taxon>
        <taxon>Tracheophyta</taxon>
        <taxon>Spermatophyta</taxon>
        <taxon>Magnoliopsida</taxon>
        <taxon>eudicotyledons</taxon>
        <taxon>Gunneridae</taxon>
        <taxon>Pentapetalae</taxon>
        <taxon>rosids</taxon>
        <taxon>malvids</taxon>
        <taxon>Brassicales</taxon>
        <taxon>Brassicaceae</taxon>
        <taxon>Coluteocarpeae</taxon>
        <taxon>Microthlaspi</taxon>
    </lineage>
</organism>
<name>A0A6D2K5Z8_9BRAS</name>
<dbReference type="Pfam" id="PF07734">
    <property type="entry name" value="FBA_1"/>
    <property type="match status" value="1"/>
</dbReference>
<reference evidence="2" key="1">
    <citation type="submission" date="2020-01" db="EMBL/GenBank/DDBJ databases">
        <authorList>
            <person name="Mishra B."/>
        </authorList>
    </citation>
    <scope>NUCLEOTIDE SEQUENCE [LARGE SCALE GENOMIC DNA]</scope>
</reference>
<evidence type="ECO:0000313" key="3">
    <source>
        <dbReference type="Proteomes" id="UP000467841"/>
    </source>
</evidence>
<dbReference type="InterPro" id="IPR011043">
    <property type="entry name" value="Gal_Oxase/kelch_b-propeller"/>
</dbReference>
<dbReference type="NCBIfam" id="TIGR01640">
    <property type="entry name" value="F_box_assoc_1"/>
    <property type="match status" value="2"/>
</dbReference>
<dbReference type="InterPro" id="IPR050796">
    <property type="entry name" value="SCF_F-box_component"/>
</dbReference>
<accession>A0A6D2K5Z8</accession>